<protein>
    <submittedName>
        <fullName evidence="2">Uncharacterized protein</fullName>
    </submittedName>
</protein>
<reference evidence="3" key="1">
    <citation type="submission" date="2016-03" db="EMBL/GenBank/DDBJ databases">
        <title>Complete genome sequence of the type strain Actinoalloteichus hymeniacidonis DSM 45092.</title>
        <authorList>
            <person name="Schaffert L."/>
            <person name="Albersmeier A."/>
            <person name="Winkler A."/>
            <person name="Kalinowski J."/>
            <person name="Zotchev S."/>
            <person name="Ruckert C."/>
        </authorList>
    </citation>
    <scope>NUCLEOTIDE SEQUENCE [LARGE SCALE GENOMIC DNA]</scope>
    <source>
        <strain evidence="3">HPA177(T) (DSM 45092(T))</strain>
    </source>
</reference>
<dbReference type="RefSeq" id="WP_216637725.1">
    <property type="nucleotide sequence ID" value="NZ_CP014859.1"/>
</dbReference>
<keyword evidence="1" id="KW-0812">Transmembrane</keyword>
<feature type="transmembrane region" description="Helical" evidence="1">
    <location>
        <begin position="83"/>
        <end position="104"/>
    </location>
</feature>
<sequence>MDMTTAAQPTRATPDDSALLRATLRFDAWGTGLFGVFMLIGGGWLAEPLGLPVAWSVAFGIAMLGGAASLGLIAGYPQIPARLGGTVVAGNSVFCVALLVLAVADVLPLTAAGTAFLVLGAVIVAVFAVAEFRGLRRSLILRSR</sequence>
<keyword evidence="1" id="KW-1133">Transmembrane helix</keyword>
<evidence type="ECO:0000313" key="2">
    <source>
        <dbReference type="EMBL" id="AOS63810.1"/>
    </source>
</evidence>
<dbReference type="AlphaFoldDB" id="A0AAC9MYY4"/>
<organism evidence="2 3">
    <name type="scientific">Actinoalloteichus hymeniacidonis</name>
    <dbReference type="NCBI Taxonomy" id="340345"/>
    <lineage>
        <taxon>Bacteria</taxon>
        <taxon>Bacillati</taxon>
        <taxon>Actinomycetota</taxon>
        <taxon>Actinomycetes</taxon>
        <taxon>Pseudonocardiales</taxon>
        <taxon>Pseudonocardiaceae</taxon>
        <taxon>Actinoalloteichus</taxon>
    </lineage>
</organism>
<evidence type="ECO:0000256" key="1">
    <source>
        <dbReference type="SAM" id="Phobius"/>
    </source>
</evidence>
<feature type="transmembrane region" description="Helical" evidence="1">
    <location>
        <begin position="52"/>
        <end position="76"/>
    </location>
</feature>
<dbReference type="KEGG" id="ahm:TL08_15005"/>
<feature type="transmembrane region" description="Helical" evidence="1">
    <location>
        <begin position="26"/>
        <end position="46"/>
    </location>
</feature>
<dbReference type="Proteomes" id="UP000095210">
    <property type="component" value="Chromosome"/>
</dbReference>
<name>A0AAC9MYY4_9PSEU</name>
<evidence type="ECO:0000313" key="3">
    <source>
        <dbReference type="Proteomes" id="UP000095210"/>
    </source>
</evidence>
<keyword evidence="1" id="KW-0472">Membrane</keyword>
<feature type="transmembrane region" description="Helical" evidence="1">
    <location>
        <begin position="110"/>
        <end position="132"/>
    </location>
</feature>
<keyword evidence="3" id="KW-1185">Reference proteome</keyword>
<proteinExistence type="predicted"/>
<gene>
    <name evidence="2" type="ORF">TL08_15005</name>
</gene>
<dbReference type="EMBL" id="CP014859">
    <property type="protein sequence ID" value="AOS63810.1"/>
    <property type="molecule type" value="Genomic_DNA"/>
</dbReference>
<accession>A0AAC9MYY4</accession>